<evidence type="ECO:0000259" key="6">
    <source>
        <dbReference type="Pfam" id="PF00324"/>
    </source>
</evidence>
<feature type="transmembrane region" description="Helical" evidence="5">
    <location>
        <begin position="51"/>
        <end position="70"/>
    </location>
</feature>
<sequence>MALTECESDTVESAPLRYAKTPHLWALGVGAVVSGNFFGWQAGLVAGFNGLLINLSLVTVLYVLLAFSIAELSTTVPSGGGPYVFALHAIGPRAAFLAGQAESLKVVITCAVIVTGISSYMNQLLDWSSDYGPIWWTVFYVLFVSLNIIGVEMTFRVQAITTVVSVVILLVFYIGATTKVSYTEWVANVHWEYPGGWDGQVKGYSFALWFFLGIEELPLAVEVTIDPGRNLPTGLLTSIFTLVLLAVGTVVFNSMIDPGAQDIYSSASPLLTGYQSVFGNNSITSGFSWMLLVGLIASFHSFIFCMGQLLFAIARDGYLPQILTRRHPTRGTMYVSLIAGSSIGFLVVIVLHYIIGDARLGSVMINLALIGAVISYIFQLTSFIQLRINEPRRVRPYRSPFGVPGAIISMVLCLAGMISIIYSGTSSYEFLASLIVAIAYFSIGAMYFVTCVQPRAVAPPTPIHHNLSNEADSIEFPYQRSGVGYT</sequence>
<feature type="transmembrane region" description="Helical" evidence="5">
    <location>
        <begin position="157"/>
        <end position="176"/>
    </location>
</feature>
<feature type="transmembrane region" description="Helical" evidence="5">
    <location>
        <begin position="233"/>
        <end position="256"/>
    </location>
</feature>
<dbReference type="GO" id="GO:0055085">
    <property type="term" value="P:transmembrane transport"/>
    <property type="evidence" value="ECO:0007669"/>
    <property type="project" value="InterPro"/>
</dbReference>
<evidence type="ECO:0000256" key="3">
    <source>
        <dbReference type="ARBA" id="ARBA00022989"/>
    </source>
</evidence>
<feature type="transmembrane region" description="Helical" evidence="5">
    <location>
        <begin position="361"/>
        <end position="380"/>
    </location>
</feature>
<accession>A0AAV0UDJ1</accession>
<keyword evidence="2 5" id="KW-0812">Transmembrane</keyword>
<evidence type="ECO:0000256" key="5">
    <source>
        <dbReference type="SAM" id="Phobius"/>
    </source>
</evidence>
<feature type="transmembrane region" description="Helical" evidence="5">
    <location>
        <begin position="287"/>
        <end position="313"/>
    </location>
</feature>
<keyword evidence="4 5" id="KW-0472">Membrane</keyword>
<comment type="subcellular location">
    <subcellularLocation>
        <location evidence="1">Membrane</location>
        <topology evidence="1">Multi-pass membrane protein</topology>
    </subcellularLocation>
</comment>
<name>A0AAV0UDJ1_HYABA</name>
<dbReference type="Gene3D" id="1.20.1740.10">
    <property type="entry name" value="Amino acid/polyamine transporter I"/>
    <property type="match status" value="1"/>
</dbReference>
<dbReference type="Pfam" id="PF00324">
    <property type="entry name" value="AA_permease"/>
    <property type="match status" value="1"/>
</dbReference>
<dbReference type="EMBL" id="CANTFL010001244">
    <property type="protein sequence ID" value="CAI5734831.1"/>
    <property type="molecule type" value="Genomic_DNA"/>
</dbReference>
<feature type="transmembrane region" description="Helical" evidence="5">
    <location>
        <begin position="203"/>
        <end position="221"/>
    </location>
</feature>
<dbReference type="Proteomes" id="UP001162031">
    <property type="component" value="Unassembled WGS sequence"/>
</dbReference>
<evidence type="ECO:0000256" key="4">
    <source>
        <dbReference type="ARBA" id="ARBA00023136"/>
    </source>
</evidence>
<comment type="caution">
    <text evidence="7">The sequence shown here is derived from an EMBL/GenBank/DDBJ whole genome shotgun (WGS) entry which is preliminary data.</text>
</comment>
<protein>
    <recommendedName>
        <fullName evidence="6">Amino acid permease/ SLC12A domain-containing protein</fullName>
    </recommendedName>
</protein>
<dbReference type="PANTHER" id="PTHR42770:SF7">
    <property type="entry name" value="MEMBRANE PROTEIN"/>
    <property type="match status" value="1"/>
</dbReference>
<feature type="transmembrane region" description="Helical" evidence="5">
    <location>
        <begin position="401"/>
        <end position="424"/>
    </location>
</feature>
<keyword evidence="8" id="KW-1185">Reference proteome</keyword>
<dbReference type="GO" id="GO:0016020">
    <property type="term" value="C:membrane"/>
    <property type="evidence" value="ECO:0007669"/>
    <property type="project" value="UniProtKB-SubCell"/>
</dbReference>
<evidence type="ECO:0000313" key="8">
    <source>
        <dbReference type="Proteomes" id="UP001162031"/>
    </source>
</evidence>
<dbReference type="InterPro" id="IPR050367">
    <property type="entry name" value="APC_superfamily"/>
</dbReference>
<reference evidence="7" key="1">
    <citation type="submission" date="2022-12" db="EMBL/GenBank/DDBJ databases">
        <authorList>
            <person name="Webb A."/>
        </authorList>
    </citation>
    <scope>NUCLEOTIDE SEQUENCE</scope>
    <source>
        <strain evidence="7">Hp1</strain>
    </source>
</reference>
<gene>
    <name evidence="7" type="ORF">HBR001_LOCUS6287</name>
</gene>
<feature type="transmembrane region" description="Helical" evidence="5">
    <location>
        <begin position="131"/>
        <end position="150"/>
    </location>
</feature>
<organism evidence="7 8">
    <name type="scientific">Hyaloperonospora brassicae</name>
    <name type="common">Brassica downy mildew</name>
    <name type="synonym">Peronospora brassicae</name>
    <dbReference type="NCBI Taxonomy" id="162125"/>
    <lineage>
        <taxon>Eukaryota</taxon>
        <taxon>Sar</taxon>
        <taxon>Stramenopiles</taxon>
        <taxon>Oomycota</taxon>
        <taxon>Peronosporomycetes</taxon>
        <taxon>Peronosporales</taxon>
        <taxon>Peronosporaceae</taxon>
        <taxon>Hyaloperonospora</taxon>
    </lineage>
</organism>
<dbReference type="AlphaFoldDB" id="A0AAV0UDJ1"/>
<evidence type="ECO:0000256" key="2">
    <source>
        <dbReference type="ARBA" id="ARBA00022692"/>
    </source>
</evidence>
<dbReference type="InterPro" id="IPR004841">
    <property type="entry name" value="AA-permease/SLC12A_dom"/>
</dbReference>
<dbReference type="PANTHER" id="PTHR42770">
    <property type="entry name" value="AMINO ACID TRANSPORTER-RELATED"/>
    <property type="match status" value="1"/>
</dbReference>
<keyword evidence="3 5" id="KW-1133">Transmembrane helix</keyword>
<feature type="transmembrane region" description="Helical" evidence="5">
    <location>
        <begin position="24"/>
        <end position="44"/>
    </location>
</feature>
<feature type="transmembrane region" description="Helical" evidence="5">
    <location>
        <begin position="334"/>
        <end position="355"/>
    </location>
</feature>
<evidence type="ECO:0000313" key="7">
    <source>
        <dbReference type="EMBL" id="CAI5734831.1"/>
    </source>
</evidence>
<proteinExistence type="predicted"/>
<feature type="domain" description="Amino acid permease/ SLC12A" evidence="6">
    <location>
        <begin position="46"/>
        <end position="419"/>
    </location>
</feature>
<evidence type="ECO:0000256" key="1">
    <source>
        <dbReference type="ARBA" id="ARBA00004141"/>
    </source>
</evidence>
<dbReference type="PIRSF" id="PIRSF006060">
    <property type="entry name" value="AA_transporter"/>
    <property type="match status" value="1"/>
</dbReference>
<feature type="transmembrane region" description="Helical" evidence="5">
    <location>
        <begin position="430"/>
        <end position="449"/>
    </location>
</feature>